<gene>
    <name evidence="1" type="ORF">EII35_03145</name>
</gene>
<dbReference type="PANTHER" id="PTHR38479:SF2">
    <property type="entry name" value="WINGED HELIX DNA-BINDING DOMAIN-CONTAINING PROTEIN"/>
    <property type="match status" value="1"/>
</dbReference>
<keyword evidence="1" id="KW-0238">DNA-binding</keyword>
<dbReference type="RefSeq" id="WP_125227012.1">
    <property type="nucleotide sequence ID" value="NZ_RQYT01000004.1"/>
</dbReference>
<dbReference type="GO" id="GO:0003677">
    <property type="term" value="F:DNA binding"/>
    <property type="evidence" value="ECO:0007669"/>
    <property type="project" value="UniProtKB-KW"/>
</dbReference>
<reference evidence="1 2" key="1">
    <citation type="submission" date="2018-11" db="EMBL/GenBank/DDBJ databases">
        <title>Genomes From Bacteria Associated with the Canine Oral Cavity: a Test Case for Automated Genome-Based Taxonomic Assignment.</title>
        <authorList>
            <person name="Coil D.A."/>
            <person name="Jospin G."/>
            <person name="Darling A.E."/>
            <person name="Wallis C."/>
            <person name="Davis I.J."/>
            <person name="Harris S."/>
            <person name="Eisen J.A."/>
            <person name="Holcombe L.J."/>
            <person name="O'Flynn C."/>
        </authorList>
    </citation>
    <scope>NUCLEOTIDE SEQUENCE [LARGE SCALE GENOMIC DNA]</scope>
    <source>
        <strain evidence="1 2">OH2822_COT-296</strain>
    </source>
</reference>
<evidence type="ECO:0000313" key="1">
    <source>
        <dbReference type="EMBL" id="RRD50740.1"/>
    </source>
</evidence>
<dbReference type="InterPro" id="IPR009351">
    <property type="entry name" value="AlkZ-like"/>
</dbReference>
<comment type="caution">
    <text evidence="1">The sequence shown here is derived from an EMBL/GenBank/DDBJ whole genome shotgun (WGS) entry which is preliminary data.</text>
</comment>
<proteinExistence type="predicted"/>
<dbReference type="Proteomes" id="UP000280935">
    <property type="component" value="Unassembled WGS sequence"/>
</dbReference>
<dbReference type="AlphaFoldDB" id="A0A3P1WZA5"/>
<dbReference type="OrthoDB" id="9148135at2"/>
<sequence>MADAALGRARLVAQGLVTRLFDSPRDAAGAFGAHQGQDLPGVVASLALRCGGDVDAVVAAFARGEIVRGYPMRGTVFAMAAQDAAWITQLCVGPGLRQSVRLLDKRGLGERHRARSEEVARELLAAGPRPRAELGERWAEAGLSEAQGANYHLLVHLISTGVLCHGPIVDGDQHVALCESWLPEGSGLEGRFNGDREAAAAELLSRYLTSRGPATLRDFQWWSKLPIAEIRRAFEQIRDRFEEVDEERFQRQGLADEVREAGRSASRPLLLPGFDEFILGYQDRLFAMTQDVHERLVPGNNGMFRRPAISGGRVVGTWKRGGTPSRRRFELEELAPVPDRTRTGLAACYDSFPFLGG</sequence>
<accession>A0A3P1WZA5</accession>
<organism evidence="1 2">
    <name type="scientific">Arachnia propionica</name>
    <dbReference type="NCBI Taxonomy" id="1750"/>
    <lineage>
        <taxon>Bacteria</taxon>
        <taxon>Bacillati</taxon>
        <taxon>Actinomycetota</taxon>
        <taxon>Actinomycetes</taxon>
        <taxon>Propionibacteriales</taxon>
        <taxon>Propionibacteriaceae</taxon>
        <taxon>Arachnia</taxon>
    </lineage>
</organism>
<evidence type="ECO:0000313" key="2">
    <source>
        <dbReference type="Proteomes" id="UP000280935"/>
    </source>
</evidence>
<protein>
    <submittedName>
        <fullName evidence="1">Winged helix DNA-binding domain-containing protein</fullName>
    </submittedName>
</protein>
<dbReference type="EMBL" id="RQYT01000004">
    <property type="protein sequence ID" value="RRD50740.1"/>
    <property type="molecule type" value="Genomic_DNA"/>
</dbReference>
<name>A0A3P1WZA5_9ACTN</name>
<dbReference type="Pfam" id="PF06224">
    <property type="entry name" value="AlkZ-like"/>
    <property type="match status" value="1"/>
</dbReference>
<dbReference type="PANTHER" id="PTHR38479">
    <property type="entry name" value="LMO0824 PROTEIN"/>
    <property type="match status" value="1"/>
</dbReference>